<sequence>MSPRWAALFAASTTVARGPQILGWCMSGSGLAAETLATAGFDGVVVDCQHGAAGAGSSAALECLRRVALSGGTVPLARAPAGPAGGVDAAAAGALVDAGARGIIAPLISSAADAAALVAAVRYPGELPGLAGRRSWGPHAALSRGEPDDGGVLAIAMVETAEALENLDDIAATPGLDALFIGSVDLALAIGLATDALVREEPTLLDAMAATADAARRHDVKVGCFAPTAVAARFARPEADAKGIGGYDFVVPSADVLYLRNAATAAVAEVRASGVGAGGDGAAGYG</sequence>
<keyword evidence="2" id="KW-0479">Metal-binding</keyword>
<dbReference type="SUPFAM" id="SSF51621">
    <property type="entry name" value="Phosphoenolpyruvate/pyruvate domain"/>
    <property type="match status" value="1"/>
</dbReference>
<dbReference type="InterPro" id="IPR015813">
    <property type="entry name" value="Pyrv/PenolPyrv_kinase-like_dom"/>
</dbReference>
<dbReference type="PANTHER" id="PTHR30502:SF0">
    <property type="entry name" value="PHOSPHOENOLPYRUVATE CARBOXYLASE FAMILY PROTEIN"/>
    <property type="match status" value="1"/>
</dbReference>
<dbReference type="GO" id="GO:0016832">
    <property type="term" value="F:aldehyde-lyase activity"/>
    <property type="evidence" value="ECO:0007669"/>
    <property type="project" value="TreeGrafter"/>
</dbReference>
<evidence type="ECO:0000256" key="1">
    <source>
        <dbReference type="ARBA" id="ARBA00005568"/>
    </source>
</evidence>
<dbReference type="InterPro" id="IPR040442">
    <property type="entry name" value="Pyrv_kinase-like_dom_sf"/>
</dbReference>
<evidence type="ECO:0000313" key="5">
    <source>
        <dbReference type="EMBL" id="CAD9243478.1"/>
    </source>
</evidence>
<name>A0A7S1TQ66_9STRA</name>
<dbReference type="PANTHER" id="PTHR30502">
    <property type="entry name" value="2-KETO-3-DEOXY-L-RHAMNONATE ALDOLASE"/>
    <property type="match status" value="1"/>
</dbReference>
<keyword evidence="3" id="KW-0456">Lyase</keyword>
<proteinExistence type="inferred from homology"/>
<dbReference type="EMBL" id="HBGJ01002811">
    <property type="protein sequence ID" value="CAD9243478.1"/>
    <property type="molecule type" value="Transcribed_RNA"/>
</dbReference>
<feature type="domain" description="HpcH/HpaI aldolase/citrate lyase" evidence="4">
    <location>
        <begin position="24"/>
        <end position="222"/>
    </location>
</feature>
<accession>A0A7S1TQ66</accession>
<dbReference type="Gene3D" id="3.20.20.60">
    <property type="entry name" value="Phosphoenolpyruvate-binding domains"/>
    <property type="match status" value="1"/>
</dbReference>
<organism evidence="5">
    <name type="scientific">Phaeomonas parva</name>
    <dbReference type="NCBI Taxonomy" id="124430"/>
    <lineage>
        <taxon>Eukaryota</taxon>
        <taxon>Sar</taxon>
        <taxon>Stramenopiles</taxon>
        <taxon>Ochrophyta</taxon>
        <taxon>Pinguiophyceae</taxon>
        <taxon>Pinguiochrysidales</taxon>
        <taxon>Pinguiochrysidaceae</taxon>
        <taxon>Phaeomonas</taxon>
    </lineage>
</organism>
<evidence type="ECO:0000256" key="3">
    <source>
        <dbReference type="ARBA" id="ARBA00023239"/>
    </source>
</evidence>
<evidence type="ECO:0000259" key="4">
    <source>
        <dbReference type="Pfam" id="PF03328"/>
    </source>
</evidence>
<evidence type="ECO:0000256" key="2">
    <source>
        <dbReference type="ARBA" id="ARBA00022723"/>
    </source>
</evidence>
<dbReference type="InterPro" id="IPR005000">
    <property type="entry name" value="Aldolase/citrate-lyase_domain"/>
</dbReference>
<dbReference type="Pfam" id="PF03328">
    <property type="entry name" value="HpcH_HpaI"/>
    <property type="match status" value="1"/>
</dbReference>
<gene>
    <name evidence="5" type="ORF">PPAR1163_LOCUS1823</name>
</gene>
<dbReference type="InterPro" id="IPR050251">
    <property type="entry name" value="HpcH-HpaI_aldolase"/>
</dbReference>
<dbReference type="GO" id="GO:0005737">
    <property type="term" value="C:cytoplasm"/>
    <property type="evidence" value="ECO:0007669"/>
    <property type="project" value="TreeGrafter"/>
</dbReference>
<comment type="similarity">
    <text evidence="1">Belongs to the HpcH/HpaI aldolase family.</text>
</comment>
<protein>
    <recommendedName>
        <fullName evidence="4">HpcH/HpaI aldolase/citrate lyase domain-containing protein</fullName>
    </recommendedName>
</protein>
<dbReference type="AlphaFoldDB" id="A0A7S1TQ66"/>
<dbReference type="GO" id="GO:0046872">
    <property type="term" value="F:metal ion binding"/>
    <property type="evidence" value="ECO:0007669"/>
    <property type="project" value="UniProtKB-KW"/>
</dbReference>
<reference evidence="5" key="1">
    <citation type="submission" date="2021-01" db="EMBL/GenBank/DDBJ databases">
        <authorList>
            <person name="Corre E."/>
            <person name="Pelletier E."/>
            <person name="Niang G."/>
            <person name="Scheremetjew M."/>
            <person name="Finn R."/>
            <person name="Kale V."/>
            <person name="Holt S."/>
            <person name="Cochrane G."/>
            <person name="Meng A."/>
            <person name="Brown T."/>
            <person name="Cohen L."/>
        </authorList>
    </citation>
    <scope>NUCLEOTIDE SEQUENCE</scope>
    <source>
        <strain evidence="5">CCMP2877</strain>
    </source>
</reference>